<dbReference type="PANTHER" id="PTHR18884">
    <property type="entry name" value="SEPTIN"/>
    <property type="match status" value="1"/>
</dbReference>
<feature type="region of interest" description="Disordered" evidence="5">
    <location>
        <begin position="1"/>
        <end position="60"/>
    </location>
</feature>
<dbReference type="Proteomes" id="UP001498771">
    <property type="component" value="Unassembled WGS sequence"/>
</dbReference>
<evidence type="ECO:0000313" key="8">
    <source>
        <dbReference type="Proteomes" id="UP001498771"/>
    </source>
</evidence>
<feature type="region of interest" description="Disordered" evidence="5">
    <location>
        <begin position="417"/>
        <end position="472"/>
    </location>
</feature>
<accession>A0ABR1FFH5</accession>
<name>A0ABR1FFH5_9ASCO</name>
<keyword evidence="7" id="KW-0131">Cell cycle</keyword>
<keyword evidence="7" id="KW-0132">Cell division</keyword>
<dbReference type="GeneID" id="90036009"/>
<dbReference type="PROSITE" id="PS51719">
    <property type="entry name" value="G_SEPTIN"/>
    <property type="match status" value="1"/>
</dbReference>
<dbReference type="InterPro" id="IPR016491">
    <property type="entry name" value="Septin"/>
</dbReference>
<feature type="domain" description="Septin-type G" evidence="6">
    <location>
        <begin position="94"/>
        <end position="367"/>
    </location>
</feature>
<dbReference type="Pfam" id="PF00735">
    <property type="entry name" value="Septin"/>
    <property type="match status" value="1"/>
</dbReference>
<comment type="caution">
    <text evidence="7">The sequence shown here is derived from an EMBL/GenBank/DDBJ whole genome shotgun (WGS) entry which is preliminary data.</text>
</comment>
<dbReference type="InterPro" id="IPR030379">
    <property type="entry name" value="G_SEPTIN_dom"/>
</dbReference>
<organism evidence="7 8">
    <name type="scientific">Myxozyma melibiosi</name>
    <dbReference type="NCBI Taxonomy" id="54550"/>
    <lineage>
        <taxon>Eukaryota</taxon>
        <taxon>Fungi</taxon>
        <taxon>Dikarya</taxon>
        <taxon>Ascomycota</taxon>
        <taxon>Saccharomycotina</taxon>
        <taxon>Lipomycetes</taxon>
        <taxon>Lipomycetales</taxon>
        <taxon>Lipomycetaceae</taxon>
        <taxon>Myxozyma</taxon>
    </lineage>
</organism>
<evidence type="ECO:0000256" key="5">
    <source>
        <dbReference type="SAM" id="MobiDB-lite"/>
    </source>
</evidence>
<reference evidence="7 8" key="1">
    <citation type="submission" date="2024-03" db="EMBL/GenBank/DDBJ databases">
        <title>Genome-scale model development and genomic sequencing of the oleaginous clade Lipomyces.</title>
        <authorList>
            <consortium name="Lawrence Berkeley National Laboratory"/>
            <person name="Czajka J.J."/>
            <person name="Han Y."/>
            <person name="Kim J."/>
            <person name="Mondo S.J."/>
            <person name="Hofstad B.A."/>
            <person name="Robles A."/>
            <person name="Haridas S."/>
            <person name="Riley R."/>
            <person name="LaButti K."/>
            <person name="Pangilinan J."/>
            <person name="Andreopoulos W."/>
            <person name="Lipzen A."/>
            <person name="Yan J."/>
            <person name="Wang M."/>
            <person name="Ng V."/>
            <person name="Grigoriev I.V."/>
            <person name="Spatafora J.W."/>
            <person name="Magnuson J.K."/>
            <person name="Baker S.E."/>
            <person name="Pomraning K.R."/>
        </authorList>
    </citation>
    <scope>NUCLEOTIDE SEQUENCE [LARGE SCALE GENOMIC DNA]</scope>
    <source>
        <strain evidence="7 8">Phaff 52-87</strain>
    </source>
</reference>
<dbReference type="CDD" id="cd01850">
    <property type="entry name" value="CDC_Septin"/>
    <property type="match status" value="1"/>
</dbReference>
<proteinExistence type="inferred from homology"/>
<dbReference type="Gene3D" id="3.40.50.300">
    <property type="entry name" value="P-loop containing nucleotide triphosphate hydrolases"/>
    <property type="match status" value="1"/>
</dbReference>
<evidence type="ECO:0000256" key="2">
    <source>
        <dbReference type="ARBA" id="ARBA00022741"/>
    </source>
</evidence>
<dbReference type="RefSeq" id="XP_064770786.1">
    <property type="nucleotide sequence ID" value="XM_064910497.1"/>
</dbReference>
<feature type="compositionally biased region" description="Low complexity" evidence="5">
    <location>
        <begin position="8"/>
        <end position="18"/>
    </location>
</feature>
<keyword evidence="2 4" id="KW-0547">Nucleotide-binding</keyword>
<evidence type="ECO:0000256" key="4">
    <source>
        <dbReference type="RuleBase" id="RU004560"/>
    </source>
</evidence>
<evidence type="ECO:0000313" key="7">
    <source>
        <dbReference type="EMBL" id="KAK7207753.1"/>
    </source>
</evidence>
<evidence type="ECO:0000259" key="6">
    <source>
        <dbReference type="PROSITE" id="PS51719"/>
    </source>
</evidence>
<comment type="subcellular location">
    <subcellularLocation>
        <location evidence="1">Bud neck</location>
    </subcellularLocation>
</comment>
<protein>
    <submittedName>
        <fullName evidence="7">Cell division control protein 3/GTP binding protein</fullName>
    </submittedName>
</protein>
<dbReference type="EMBL" id="JBBJBU010000001">
    <property type="protein sequence ID" value="KAK7207753.1"/>
    <property type="molecule type" value="Genomic_DNA"/>
</dbReference>
<dbReference type="SUPFAM" id="SSF52540">
    <property type="entry name" value="P-loop containing nucleoside triphosphate hydrolases"/>
    <property type="match status" value="1"/>
</dbReference>
<sequence>MDPPSPTPSSSSPSSAAAPPTPPDALPASYPMQSSVSNSSSTSPATLLSATPSSKSVADVQANGNGTSIIRRKITSLVGFSNLPAQHHRRSVRKGFDFNVMVVGESGLGKSTLVSTLFNMPLAPPRAAPYSSASAPKTVSIQSISSEIEEKGVKLRLTVVDTPGFGDLINNDDAWRPIVSNVEQRFDSFLEGENTYNRSKVTDSRIHACIYFIAPTGHSLKALDVEVMKKLHHRVNLIPVIAKSDIMSDEEITAFKARIRADLEHHKINIFETPRYELDSDKSMEEKTSIMSKIPFAIVGASSEITTPDGRIVRGRKYPWGIVEVDNEDHCDFVKLRAMLVQNFMEELKEYTDEVLYENYRAQKLIAMGVSQDQSVFKEISPSSKMEEERALQNARLQKMEAEMKMVFQQKVAEKEQKLKRSEDELFARHREMKQQLEKERRELESKLAQAELERHAMPEEKNTKKKFSLRS</sequence>
<evidence type="ECO:0000256" key="1">
    <source>
        <dbReference type="ARBA" id="ARBA00004266"/>
    </source>
</evidence>
<feature type="compositionally biased region" description="Basic and acidic residues" evidence="5">
    <location>
        <begin position="417"/>
        <end position="463"/>
    </location>
</feature>
<gene>
    <name evidence="7" type="ORF">BZA70DRAFT_24027</name>
</gene>
<evidence type="ECO:0000256" key="3">
    <source>
        <dbReference type="ARBA" id="ARBA00023134"/>
    </source>
</evidence>
<comment type="similarity">
    <text evidence="4">Belongs to the TRAFAC class TrmE-Era-EngA-EngB-Septin-like GTPase superfamily. Septin GTPase family.</text>
</comment>
<dbReference type="PIRSF" id="PIRSF006698">
    <property type="entry name" value="Septin"/>
    <property type="match status" value="1"/>
</dbReference>
<feature type="compositionally biased region" description="Low complexity" evidence="5">
    <location>
        <begin position="26"/>
        <end position="54"/>
    </location>
</feature>
<dbReference type="InterPro" id="IPR027417">
    <property type="entry name" value="P-loop_NTPase"/>
</dbReference>
<keyword evidence="8" id="KW-1185">Reference proteome</keyword>
<dbReference type="GO" id="GO:0051301">
    <property type="term" value="P:cell division"/>
    <property type="evidence" value="ECO:0007669"/>
    <property type="project" value="UniProtKB-KW"/>
</dbReference>
<keyword evidence="3 4" id="KW-0342">GTP-binding</keyword>